<dbReference type="GO" id="GO:0004803">
    <property type="term" value="F:transposase activity"/>
    <property type="evidence" value="ECO:0007669"/>
    <property type="project" value="UniProtKB-UniRule"/>
</dbReference>
<reference evidence="7 9" key="2">
    <citation type="submission" date="2018-07" db="EMBL/GenBank/DDBJ databases">
        <title>The Genome Sequence of Enterococcus sp. DIV0659b.</title>
        <authorList>
            <consortium name="The Broad Institute Genomics Platform"/>
            <consortium name="The Broad Institute Genomic Center for Infectious Diseases"/>
            <person name="Earl A."/>
            <person name="Manson A."/>
            <person name="Schwartman J."/>
            <person name="Gilmore M."/>
            <person name="Abouelleil A."/>
            <person name="Cao P."/>
            <person name="Chapman S."/>
            <person name="Cusick C."/>
            <person name="Shea T."/>
            <person name="Young S."/>
            <person name="Neafsey D."/>
            <person name="Nusbaum C."/>
            <person name="Birren B."/>
        </authorList>
    </citation>
    <scope>NUCLEOTIDE SEQUENCE [LARGE SCALE GENOMIC DNA]</scope>
    <source>
        <strain evidence="7 9">4G2_DIV0659</strain>
    </source>
</reference>
<evidence type="ECO:0000256" key="4">
    <source>
        <dbReference type="ARBA" id="ARBA00023125"/>
    </source>
</evidence>
<organism evidence="8">
    <name type="scientific">Candidatus Enterococcus mansonii</name>
    <dbReference type="NCBI Taxonomy" id="1834181"/>
    <lineage>
        <taxon>Bacteria</taxon>
        <taxon>Bacillati</taxon>
        <taxon>Bacillota</taxon>
        <taxon>Bacilli</taxon>
        <taxon>Lactobacillales</taxon>
        <taxon>Enterococcaceae</taxon>
        <taxon>Enterococcus</taxon>
    </lineage>
</organism>
<evidence type="ECO:0000256" key="1">
    <source>
        <dbReference type="ARBA" id="ARBA00002190"/>
    </source>
</evidence>
<evidence type="ECO:0000256" key="6">
    <source>
        <dbReference type="RuleBase" id="RU365089"/>
    </source>
</evidence>
<evidence type="ECO:0000313" key="9">
    <source>
        <dbReference type="Proteomes" id="UP000195139"/>
    </source>
</evidence>
<keyword evidence="6" id="KW-0814">Transposable element</keyword>
<proteinExistence type="inferred from homology"/>
<comment type="function">
    <text evidence="1 6">Required for the transposition of the insertion element.</text>
</comment>
<dbReference type="AlphaFoldDB" id="A0A242CIL6"/>
<dbReference type="EMBL" id="NGLE02000001">
    <property type="protein sequence ID" value="MEI5995273.1"/>
    <property type="molecule type" value="Genomic_DNA"/>
</dbReference>
<keyword evidence="3 6" id="KW-0815">Transposition</keyword>
<evidence type="ECO:0000256" key="3">
    <source>
        <dbReference type="ARBA" id="ARBA00022578"/>
    </source>
</evidence>
<evidence type="ECO:0000313" key="8">
    <source>
        <dbReference type="EMBL" id="OTO10075.1"/>
    </source>
</evidence>
<dbReference type="GO" id="GO:0006313">
    <property type="term" value="P:DNA transposition"/>
    <property type="evidence" value="ECO:0007669"/>
    <property type="project" value="UniProtKB-UniRule"/>
</dbReference>
<keyword evidence="5 6" id="KW-0233">DNA recombination</keyword>
<evidence type="ECO:0000256" key="2">
    <source>
        <dbReference type="ARBA" id="ARBA00010961"/>
    </source>
</evidence>
<keyword evidence="9" id="KW-1185">Reference proteome</keyword>
<keyword evidence="4 6" id="KW-0238">DNA-binding</keyword>
<dbReference type="InterPro" id="IPR001207">
    <property type="entry name" value="Transposase_mutator"/>
</dbReference>
<evidence type="ECO:0000256" key="5">
    <source>
        <dbReference type="ARBA" id="ARBA00023172"/>
    </source>
</evidence>
<dbReference type="GO" id="GO:0003677">
    <property type="term" value="F:DNA binding"/>
    <property type="evidence" value="ECO:0007669"/>
    <property type="project" value="UniProtKB-UniRule"/>
</dbReference>
<comment type="similarity">
    <text evidence="2 6">Belongs to the transposase mutator family.</text>
</comment>
<dbReference type="Pfam" id="PF00872">
    <property type="entry name" value="Transposase_mut"/>
    <property type="match status" value="1"/>
</dbReference>
<dbReference type="PANTHER" id="PTHR33217:SF8">
    <property type="entry name" value="MUTATOR FAMILY TRANSPOSASE"/>
    <property type="match status" value="1"/>
</dbReference>
<reference evidence="8" key="1">
    <citation type="submission" date="2017-05" db="EMBL/GenBank/DDBJ databases">
        <title>The Genome Sequence of Enterococcus sp. 4G2_DIV0659.</title>
        <authorList>
            <consortium name="The Broad Institute Genomics Platform"/>
            <consortium name="The Broad Institute Genomic Center for Infectious Diseases"/>
            <person name="Earl A."/>
            <person name="Manson A."/>
            <person name="Schwartman J."/>
            <person name="Gilmore M."/>
            <person name="Abouelleil A."/>
            <person name="Cao P."/>
            <person name="Chapman S."/>
            <person name="Cusick C."/>
            <person name="Shea T."/>
            <person name="Young S."/>
            <person name="Neafsey D."/>
            <person name="Nusbaum C."/>
            <person name="Birren B."/>
        </authorList>
    </citation>
    <scope>NUCLEOTIDE SEQUENCE [LARGE SCALE GENOMIC DNA]</scope>
    <source>
        <strain evidence="8">4G2_DIV0659</strain>
    </source>
</reference>
<evidence type="ECO:0000313" key="7">
    <source>
        <dbReference type="EMBL" id="MEI5995273.1"/>
    </source>
</evidence>
<protein>
    <recommendedName>
        <fullName evidence="6">Mutator family transposase</fullName>
    </recommendedName>
</protein>
<gene>
    <name evidence="8" type="ORF">A5880_000758</name>
    <name evidence="7" type="ORF">A5880_002863</name>
</gene>
<comment type="caution">
    <text evidence="8">The sequence shown here is derived from an EMBL/GenBank/DDBJ whole genome shotgun (WGS) entry which is preliminary data.</text>
</comment>
<accession>A0A242CIL6</accession>
<dbReference type="PANTHER" id="PTHR33217">
    <property type="entry name" value="TRANSPOSASE FOR INSERTION SEQUENCE ELEMENT IS1081"/>
    <property type="match status" value="1"/>
</dbReference>
<name>A0A242CIL6_9ENTE</name>
<sequence length="65" mass="7232">MIGIRLDGTKEVLGFTIAPTESTYVWKEVLQDLKHRGLEEVLLVVMDGLSGIADSIHCIYPNAQF</sequence>
<dbReference type="EMBL" id="NGLE01000001">
    <property type="protein sequence ID" value="OTO10075.1"/>
    <property type="molecule type" value="Genomic_DNA"/>
</dbReference>
<dbReference type="Proteomes" id="UP000195139">
    <property type="component" value="Unassembled WGS sequence"/>
</dbReference>
<dbReference type="STRING" id="1834181.A5880_000758"/>